<accession>A0A0N4VC93</accession>
<evidence type="ECO:0000313" key="1">
    <source>
        <dbReference type="EMBL" id="VDD92913.1"/>
    </source>
</evidence>
<gene>
    <name evidence="1" type="ORF">EVEC_LOCUS7664</name>
</gene>
<dbReference type="EMBL" id="UXUI01009034">
    <property type="protein sequence ID" value="VDD92913.1"/>
    <property type="molecule type" value="Genomic_DNA"/>
</dbReference>
<reference evidence="1 2" key="2">
    <citation type="submission" date="2018-10" db="EMBL/GenBank/DDBJ databases">
        <authorList>
            <consortium name="Pathogen Informatics"/>
        </authorList>
    </citation>
    <scope>NUCLEOTIDE SEQUENCE [LARGE SCALE GENOMIC DNA]</scope>
</reference>
<dbReference type="WBParaSite" id="EVEC_0000818001-mRNA-1">
    <property type="protein sequence ID" value="EVEC_0000818001-mRNA-1"/>
    <property type="gene ID" value="EVEC_0000818001"/>
</dbReference>
<reference evidence="3" key="1">
    <citation type="submission" date="2017-02" db="UniProtKB">
        <authorList>
            <consortium name="WormBaseParasite"/>
        </authorList>
    </citation>
    <scope>IDENTIFICATION</scope>
</reference>
<dbReference type="OrthoDB" id="20729at2759"/>
<protein>
    <submittedName>
        <fullName evidence="3">Expressed conserved protein</fullName>
    </submittedName>
</protein>
<evidence type="ECO:0000313" key="2">
    <source>
        <dbReference type="Proteomes" id="UP000274131"/>
    </source>
</evidence>
<dbReference type="AlphaFoldDB" id="A0A0N4VC93"/>
<organism evidence="3">
    <name type="scientific">Enterobius vermicularis</name>
    <name type="common">Human pinworm</name>
    <dbReference type="NCBI Taxonomy" id="51028"/>
    <lineage>
        <taxon>Eukaryota</taxon>
        <taxon>Metazoa</taxon>
        <taxon>Ecdysozoa</taxon>
        <taxon>Nematoda</taxon>
        <taxon>Chromadorea</taxon>
        <taxon>Rhabditida</taxon>
        <taxon>Spirurina</taxon>
        <taxon>Oxyuridomorpha</taxon>
        <taxon>Oxyuroidea</taxon>
        <taxon>Oxyuridae</taxon>
        <taxon>Enterobius</taxon>
    </lineage>
</organism>
<evidence type="ECO:0000313" key="3">
    <source>
        <dbReference type="WBParaSite" id="EVEC_0000818001-mRNA-1"/>
    </source>
</evidence>
<name>A0A0N4VC93_ENTVE</name>
<dbReference type="Proteomes" id="UP000274131">
    <property type="component" value="Unassembled WGS sequence"/>
</dbReference>
<proteinExistence type="predicted"/>
<sequence>MRRNEKFKILVGSTHEFSYDSEGTEGLHLGQETYYVDKGDGDFHTQHSKYCDQSYGIPVTTYTMAAQPSRYYEVGDKSVYSYRNQERKPNGQRNNFADKSRFKWVAPSIHVENAGNHQSTEQGDKTVKGAFAEDSLVKKPNSSWEVTGSKGLNSVHSAAEEDISALCYTSVKDLSDLDVNQYEAAEFQYIPLLPPPKELCFTSSVR</sequence>
<keyword evidence="2" id="KW-1185">Reference proteome</keyword>